<comment type="function">
    <text evidence="1">Involved in sporophytic self-incompatibility system (the inability of flowering plants to achieve self-fertilization).</text>
</comment>
<evidence type="ECO:0000313" key="7">
    <source>
        <dbReference type="EnsemblPlants" id="Kaladp0053s0607.1.v1.1.CDS.1"/>
    </source>
</evidence>
<evidence type="ECO:0000256" key="1">
    <source>
        <dbReference type="ARBA" id="ARBA00003061"/>
    </source>
</evidence>
<feature type="signal peptide" evidence="5">
    <location>
        <begin position="1"/>
        <end position="23"/>
    </location>
</feature>
<dbReference type="AlphaFoldDB" id="A0A7N0U428"/>
<dbReference type="PIRSF" id="PIRSF002686">
    <property type="entry name" value="SLG"/>
    <property type="match status" value="1"/>
</dbReference>
<dbReference type="Pfam" id="PF00954">
    <property type="entry name" value="S_locus_glycop"/>
    <property type="match status" value="1"/>
</dbReference>
<dbReference type="OMA" id="FAIYNRT"/>
<dbReference type="Gramene" id="Kaladp0053s0607.1.v1.1">
    <property type="protein sequence ID" value="Kaladp0053s0607.1.v1.1.CDS.1"/>
    <property type="gene ID" value="Kaladp0053s0607.v1.1"/>
</dbReference>
<dbReference type="CDD" id="cd01098">
    <property type="entry name" value="PAN_AP_plant"/>
    <property type="match status" value="1"/>
</dbReference>
<keyword evidence="8" id="KW-1185">Reference proteome</keyword>
<dbReference type="EnsemblPlants" id="Kaladp0053s0607.1.v1.1">
    <property type="protein sequence ID" value="Kaladp0053s0607.1.v1.1.CDS.1"/>
    <property type="gene ID" value="Kaladp0053s0607.v1.1"/>
</dbReference>
<feature type="chain" id="PRO_5029642505" description="Bulb-type lectin domain-containing protein" evidence="5">
    <location>
        <begin position="24"/>
        <end position="446"/>
    </location>
</feature>
<keyword evidence="3" id="KW-1015">Disulfide bond</keyword>
<keyword evidence="2 5" id="KW-0732">Signal</keyword>
<name>A0A7N0U428_KALFE</name>
<dbReference type="SMART" id="SM00108">
    <property type="entry name" value="B_lectin"/>
    <property type="match status" value="1"/>
</dbReference>
<proteinExistence type="predicted"/>
<dbReference type="PROSITE" id="PS50927">
    <property type="entry name" value="BULB_LECTIN"/>
    <property type="match status" value="1"/>
</dbReference>
<sequence length="446" mass="49702">MHSKVMFLALFLLFSTLSSTTRAAVPAKNQFKFVNDPSLNGEYDVEYDATYTISSIAAGVFQLAFYNTTPGAFTLALRMGQADPRTIYYGNKFYVPRWVWEANRGKPVGEMATFALLANGNLVITEADGRVAWETKTANKDVVGFRLLPNGNMVLYNSKGAYVWQSFDTPTDTLVVGQGLKLGGVTKLVSRASARDNTNGPYSFVMEKDTMVLYYTSPTSGKRYAYYSFTDRFNALTGALETVTFQCAPQTEENYAYNLYLNYTETDKSFFGSPVLVRPNWNVTYSMLRLGIDGSLKIFSYYEPVERTRWQLTYTLFSEEYAGGCQLPEKCGKFGLCERDMCVGCPAETGATDWSSSCQPKTVSAQACASKAFKFYKLVGVDHFMSAFTPAENVTERACGSKCTSDCKCAGYFYNQADSKCWVAYDLKTLTRNGNSTHIGYIKVPK</sequence>
<dbReference type="InterPro" id="IPR036426">
    <property type="entry name" value="Bulb-type_lectin_dom_sf"/>
</dbReference>
<feature type="domain" description="Bulb-type lectin" evidence="6">
    <location>
        <begin position="47"/>
        <end position="168"/>
    </location>
</feature>
<dbReference type="CDD" id="cd00028">
    <property type="entry name" value="B_lectin"/>
    <property type="match status" value="1"/>
</dbReference>
<dbReference type="InterPro" id="IPR035446">
    <property type="entry name" value="SLSG/EP1"/>
</dbReference>
<evidence type="ECO:0000256" key="5">
    <source>
        <dbReference type="SAM" id="SignalP"/>
    </source>
</evidence>
<dbReference type="SUPFAM" id="SSF51110">
    <property type="entry name" value="alpha-D-mannose-specific plant lectins"/>
    <property type="match status" value="1"/>
</dbReference>
<evidence type="ECO:0000313" key="8">
    <source>
        <dbReference type="Proteomes" id="UP000594263"/>
    </source>
</evidence>
<evidence type="ECO:0000256" key="3">
    <source>
        <dbReference type="ARBA" id="ARBA00023157"/>
    </source>
</evidence>
<evidence type="ECO:0000259" key="6">
    <source>
        <dbReference type="PROSITE" id="PS50927"/>
    </source>
</evidence>
<dbReference type="InterPro" id="IPR001480">
    <property type="entry name" value="Bulb-type_lectin_dom"/>
</dbReference>
<dbReference type="Gene3D" id="2.90.10.10">
    <property type="entry name" value="Bulb-type lectin domain"/>
    <property type="match status" value="1"/>
</dbReference>
<protein>
    <recommendedName>
        <fullName evidence="6">Bulb-type lectin domain-containing protein</fullName>
    </recommendedName>
</protein>
<dbReference type="PANTHER" id="PTHR32444">
    <property type="entry name" value="BULB-TYPE LECTIN DOMAIN-CONTAINING PROTEIN"/>
    <property type="match status" value="1"/>
</dbReference>
<dbReference type="PANTHER" id="PTHR32444:SF10">
    <property type="entry name" value="CURCULIN-LIKE (MANNOSE-BINDING) LECTIN FAMILY PROTEIN-RELATED"/>
    <property type="match status" value="1"/>
</dbReference>
<dbReference type="Proteomes" id="UP000594263">
    <property type="component" value="Unplaced"/>
</dbReference>
<reference evidence="7" key="1">
    <citation type="submission" date="2021-01" db="UniProtKB">
        <authorList>
            <consortium name="EnsemblPlants"/>
        </authorList>
    </citation>
    <scope>IDENTIFICATION</scope>
</reference>
<evidence type="ECO:0000256" key="2">
    <source>
        <dbReference type="ARBA" id="ARBA00022729"/>
    </source>
</evidence>
<keyword evidence="4" id="KW-0325">Glycoprotein</keyword>
<organism evidence="7 8">
    <name type="scientific">Kalanchoe fedtschenkoi</name>
    <name type="common">Lavender scallops</name>
    <name type="synonym">South American air plant</name>
    <dbReference type="NCBI Taxonomy" id="63787"/>
    <lineage>
        <taxon>Eukaryota</taxon>
        <taxon>Viridiplantae</taxon>
        <taxon>Streptophyta</taxon>
        <taxon>Embryophyta</taxon>
        <taxon>Tracheophyta</taxon>
        <taxon>Spermatophyta</taxon>
        <taxon>Magnoliopsida</taxon>
        <taxon>eudicotyledons</taxon>
        <taxon>Gunneridae</taxon>
        <taxon>Pentapetalae</taxon>
        <taxon>Saxifragales</taxon>
        <taxon>Crassulaceae</taxon>
        <taxon>Kalanchoe</taxon>
    </lineage>
</organism>
<dbReference type="InterPro" id="IPR000858">
    <property type="entry name" value="S_locus_glycoprot_dom"/>
</dbReference>
<dbReference type="Pfam" id="PF01453">
    <property type="entry name" value="B_lectin"/>
    <property type="match status" value="1"/>
</dbReference>
<dbReference type="GO" id="GO:0048544">
    <property type="term" value="P:recognition of pollen"/>
    <property type="evidence" value="ECO:0007669"/>
    <property type="project" value="InterPro"/>
</dbReference>
<accession>A0A7N0U428</accession>
<evidence type="ECO:0000256" key="4">
    <source>
        <dbReference type="ARBA" id="ARBA00023180"/>
    </source>
</evidence>